<proteinExistence type="predicted"/>
<dbReference type="InterPro" id="IPR003409">
    <property type="entry name" value="MORN"/>
</dbReference>
<feature type="compositionally biased region" description="Basic and acidic residues" evidence="2">
    <location>
        <begin position="413"/>
        <end position="425"/>
    </location>
</feature>
<dbReference type="PANTHER" id="PTHR23084">
    <property type="entry name" value="PHOSPHATIDYLINOSITOL-4-PHOSPHATE 5-KINASE RELATED"/>
    <property type="match status" value="1"/>
</dbReference>
<dbReference type="PANTHER" id="PTHR23084:SF263">
    <property type="entry name" value="MORN REPEAT-CONTAINING PROTEIN 1"/>
    <property type="match status" value="1"/>
</dbReference>
<evidence type="ECO:0000313" key="4">
    <source>
        <dbReference type="Proteomes" id="UP000688137"/>
    </source>
</evidence>
<dbReference type="OMA" id="QWQNDQK"/>
<dbReference type="EMBL" id="CAJJDM010000026">
    <property type="protein sequence ID" value="CAD8058147.1"/>
    <property type="molecule type" value="Genomic_DNA"/>
</dbReference>
<feature type="compositionally biased region" description="Polar residues" evidence="2">
    <location>
        <begin position="399"/>
        <end position="410"/>
    </location>
</feature>
<evidence type="ECO:0000313" key="3">
    <source>
        <dbReference type="EMBL" id="CAD8058147.1"/>
    </source>
</evidence>
<reference evidence="3" key="1">
    <citation type="submission" date="2021-01" db="EMBL/GenBank/DDBJ databases">
        <authorList>
            <consortium name="Genoscope - CEA"/>
            <person name="William W."/>
        </authorList>
    </citation>
    <scope>NUCLEOTIDE SEQUENCE</scope>
</reference>
<gene>
    <name evidence="3" type="ORF">PPRIM_AZ9-3.1.T0270068</name>
</gene>
<evidence type="ECO:0000256" key="1">
    <source>
        <dbReference type="ARBA" id="ARBA00022737"/>
    </source>
</evidence>
<organism evidence="3 4">
    <name type="scientific">Paramecium primaurelia</name>
    <dbReference type="NCBI Taxonomy" id="5886"/>
    <lineage>
        <taxon>Eukaryota</taxon>
        <taxon>Sar</taxon>
        <taxon>Alveolata</taxon>
        <taxon>Ciliophora</taxon>
        <taxon>Intramacronucleata</taxon>
        <taxon>Oligohymenophorea</taxon>
        <taxon>Peniculida</taxon>
        <taxon>Parameciidae</taxon>
        <taxon>Paramecium</taxon>
    </lineage>
</organism>
<dbReference type="Pfam" id="PF02493">
    <property type="entry name" value="MORN"/>
    <property type="match status" value="10"/>
</dbReference>
<dbReference type="Proteomes" id="UP000688137">
    <property type="component" value="Unassembled WGS sequence"/>
</dbReference>
<name>A0A8S1KTC6_PARPR</name>
<dbReference type="AlphaFoldDB" id="A0A8S1KTC6"/>
<keyword evidence="4" id="KW-1185">Reference proteome</keyword>
<sequence>MNYQAVLDQIKFYEPHFDDYNFLDLQKLNAKLTISNNYVYYGQFENNLRHGKGILLQQNGRKYEGQWQNDQKYGYGWELLANGSQYEGNYVMGKPHGQGKFIWPNGEVYEGQWNQGAKEGQGTWYGLKGEQYQGEWINNVAFGYGEHIHSNGDRYVGNFKDWLKNGEGQEYFSNGDRYQGNYLNGKPHGYGEYFWSNGAIFQGYFKDGLRCGKGIWKRREDSPSDQYQGEYDEDKKNGYGVYKWSNGNEYRGIFLNDYKHGYGEMHYVDGKILKGNWEQGKLVNEIKQNSSKKTSHSFDNHIKIVDNTHSYNKSYQNRNIFMDNQQENNNQIKSNPYNDNDNEKLSNSYADALNSNKNINNNNNNNNNNSNNNSNPASSQTYRTTKTIRIRQYQKDKSFSMSQQTSQYVPSSPKRDISEKNEKQKTQTKFCIKAQDNFYLHIRRPKQIFKSFLIRQRLIYLSESKNVSGKNQLGLILFGIVQSKREGALFNNVQCDQVYTNDYKRYIEFYAHIELKTTYTPLLREIHKNDVIQKSQFQVSIQSKQKKIFFLNTEIQEIVETFFNQFFREQIDQNYKNNFYNSSVKQFSSYSKGSQMNKVLILSHAEFIAELSDIFIKEKIFIFLKMNIHLYKLQIELYEIGYLYV</sequence>
<keyword evidence="1" id="KW-0677">Repeat</keyword>
<accession>A0A8S1KTC6</accession>
<dbReference type="SMART" id="SM00698">
    <property type="entry name" value="MORN"/>
    <property type="match status" value="10"/>
</dbReference>
<feature type="region of interest" description="Disordered" evidence="2">
    <location>
        <begin position="394"/>
        <end position="426"/>
    </location>
</feature>
<feature type="compositionally biased region" description="Low complexity" evidence="2">
    <location>
        <begin position="354"/>
        <end position="375"/>
    </location>
</feature>
<protein>
    <submittedName>
        <fullName evidence="3">Uncharacterized protein</fullName>
    </submittedName>
</protein>
<comment type="caution">
    <text evidence="3">The sequence shown here is derived from an EMBL/GenBank/DDBJ whole genome shotgun (WGS) entry which is preliminary data.</text>
</comment>
<evidence type="ECO:0000256" key="2">
    <source>
        <dbReference type="SAM" id="MobiDB-lite"/>
    </source>
</evidence>
<feature type="region of interest" description="Disordered" evidence="2">
    <location>
        <begin position="353"/>
        <end position="382"/>
    </location>
</feature>